<dbReference type="EMBL" id="AEJF01000163">
    <property type="protein sequence ID" value="KLU23119.1"/>
    <property type="molecule type" value="Genomic_DNA"/>
</dbReference>
<dbReference type="OrthoDB" id="3322489at2"/>
<feature type="domain" description="Endonuclease GajA/Old nuclease/RecF-like AAA" evidence="1">
    <location>
        <begin position="1"/>
        <end position="393"/>
    </location>
</feature>
<dbReference type="InterPro" id="IPR027417">
    <property type="entry name" value="P-loop_NTPase"/>
</dbReference>
<dbReference type="PATRIC" id="fig|908627.4.peg.6096"/>
<accession>A0A0J1CR67</accession>
<dbReference type="Proteomes" id="UP000035963">
    <property type="component" value="Unassembled WGS sequence"/>
</dbReference>
<evidence type="ECO:0000313" key="3">
    <source>
        <dbReference type="EMBL" id="KLU23119.1"/>
    </source>
</evidence>
<dbReference type="InterPro" id="IPR034139">
    <property type="entry name" value="TOPRIM_OLD"/>
</dbReference>
<dbReference type="AlphaFoldDB" id="A0A0J1CR67"/>
<protein>
    <submittedName>
        <fullName evidence="3">Uncharacterized protein</fullName>
    </submittedName>
</protein>
<feature type="domain" description="OLD protein-like TOPRIM" evidence="2">
    <location>
        <begin position="457"/>
        <end position="524"/>
    </location>
</feature>
<proteinExistence type="predicted"/>
<sequence>MRIESIRIKNLRTIKDTFVAVDRYNCFVGPNGAGKSTFLFALNVFFRETDGASTDVAFLSAEDFHRKDTSEPIEITVTFSDLGEEAKQEFKEYFRQDRLTVTAKATFDPVSGRAEVRQFGERLGMAEFMEFFRRQGDKAKADELKEIYSRLQKQFDLPKVTTIAAMAEALKTFEANRPEGCILIPSEDQFYGVSKGTNRLQKYLQWVYIPAVKDATAEQSEGKATALGKLLARTVRSKVNFAERLSAVARQARDEYQKLLDESQDALAGISDSLQNRLMQWAHPDTSLRVSWQQDPDKSVKVEEPFAKIVAGEGTFEGELARFGHGFQRSFLLALLQELASQGETTEPRLILGCEEPELYQHPPQARHLAGVLNTLAEGGSQVLVTTHSPLFVSGNSFESVRLVRRDSATKASYATRPVPSEIGDEYARITGQRPVDPRGSLARIAPILQPTLTEIFFAQRVILVEGIEDVAYINSWMTLTDRMQAFRKAGCHIVPVDNKSNILRPAIIAQQLEIPLFVIFDGDADCKEEHKHHHVRDNTALLKLLGGDDKTPIPAETVWASSYAIWRTNLGDTVDVELQEAMDAGAYEKVKHQAHASYGNAKGLHKNPLLIGAKLALAVDNGGKSASLEKLCDLILEFGKR</sequence>
<name>A0A0J1CR67_9BURK</name>
<organism evidence="3 4">
    <name type="scientific">Caballeronia mineralivorans PML1(12)</name>
    <dbReference type="NCBI Taxonomy" id="908627"/>
    <lineage>
        <taxon>Bacteria</taxon>
        <taxon>Pseudomonadati</taxon>
        <taxon>Pseudomonadota</taxon>
        <taxon>Betaproteobacteria</taxon>
        <taxon>Burkholderiales</taxon>
        <taxon>Burkholderiaceae</taxon>
        <taxon>Caballeronia</taxon>
    </lineage>
</organism>
<evidence type="ECO:0000259" key="2">
    <source>
        <dbReference type="Pfam" id="PF20469"/>
    </source>
</evidence>
<gene>
    <name evidence="3" type="ORF">EOS_27255</name>
</gene>
<evidence type="ECO:0000259" key="1">
    <source>
        <dbReference type="Pfam" id="PF13175"/>
    </source>
</evidence>
<dbReference type="Pfam" id="PF13175">
    <property type="entry name" value="AAA_15"/>
    <property type="match status" value="1"/>
</dbReference>
<dbReference type="Pfam" id="PF20469">
    <property type="entry name" value="OLD-like_TOPRIM"/>
    <property type="match status" value="1"/>
</dbReference>
<keyword evidence="4" id="KW-1185">Reference proteome</keyword>
<dbReference type="PANTHER" id="PTHR43581">
    <property type="entry name" value="ATP/GTP PHOSPHATASE"/>
    <property type="match status" value="1"/>
</dbReference>
<reference evidence="3 4" key="1">
    <citation type="journal article" date="2015" name="Genome Announc.">
        <title>Draft Genome Sequence of Burkholderia sp. Strain PML1(12), an Ectomycorrhizosphere-Inhabiting Bacterium with Effective Mineral-Weathering Ability.</title>
        <authorList>
            <person name="Uroz S."/>
            <person name="Oger P."/>
        </authorList>
    </citation>
    <scope>NUCLEOTIDE SEQUENCE [LARGE SCALE GENOMIC DNA]</scope>
    <source>
        <strain evidence="4">PML1(12)</strain>
    </source>
</reference>
<dbReference type="PANTHER" id="PTHR43581:SF4">
    <property type="entry name" value="ATP_GTP PHOSPHATASE"/>
    <property type="match status" value="1"/>
</dbReference>
<dbReference type="InterPro" id="IPR051396">
    <property type="entry name" value="Bact_Antivir_Def_Nuclease"/>
</dbReference>
<dbReference type="SUPFAM" id="SSF52540">
    <property type="entry name" value="P-loop containing nucleoside triphosphate hydrolases"/>
    <property type="match status" value="1"/>
</dbReference>
<dbReference type="Gene3D" id="3.40.50.300">
    <property type="entry name" value="P-loop containing nucleotide triphosphate hydrolases"/>
    <property type="match status" value="1"/>
</dbReference>
<comment type="caution">
    <text evidence="3">The sequence shown here is derived from an EMBL/GenBank/DDBJ whole genome shotgun (WGS) entry which is preliminary data.</text>
</comment>
<evidence type="ECO:0000313" key="4">
    <source>
        <dbReference type="Proteomes" id="UP000035963"/>
    </source>
</evidence>
<dbReference type="RefSeq" id="WP_047895316.1">
    <property type="nucleotide sequence ID" value="NZ_AEJF01000163.1"/>
</dbReference>
<dbReference type="InterPro" id="IPR041685">
    <property type="entry name" value="AAA_GajA/Old/RecF-like"/>
</dbReference>